<evidence type="ECO:0000256" key="9">
    <source>
        <dbReference type="ARBA" id="ARBA00075916"/>
    </source>
</evidence>
<proteinExistence type="predicted"/>
<evidence type="ECO:0000313" key="15">
    <source>
        <dbReference type="Proteomes" id="UP000007110"/>
    </source>
</evidence>
<dbReference type="CTD" id="221322"/>
<evidence type="ECO:0000256" key="2">
    <source>
        <dbReference type="ARBA" id="ARBA00004496"/>
    </source>
</evidence>
<feature type="domain" description="BROMI middle region" evidence="11">
    <location>
        <begin position="178"/>
        <end position="845"/>
    </location>
</feature>
<accession>A0A7M7N4M6</accession>
<dbReference type="Gene3D" id="1.10.472.80">
    <property type="entry name" value="Ypt/Rab-GAP domain of gyp1p, domain 3"/>
    <property type="match status" value="1"/>
</dbReference>
<keyword evidence="6" id="KW-0966">Cell projection</keyword>
<protein>
    <recommendedName>
        <fullName evidence="8">Protein broad-minded</fullName>
    </recommendedName>
    <alternativeName>
        <fullName evidence="9">TBC1 domain family member 32</fullName>
    </alternativeName>
</protein>
<name>A0A7M7N4M6_STRPU</name>
<dbReference type="InParanoid" id="A0A7M7N4M6"/>
<feature type="domain" description="BROMI N-terminal" evidence="12">
    <location>
        <begin position="14"/>
        <end position="132"/>
    </location>
</feature>
<reference evidence="15" key="1">
    <citation type="submission" date="2015-02" db="EMBL/GenBank/DDBJ databases">
        <title>Genome sequencing for Strongylocentrotus purpuratus.</title>
        <authorList>
            <person name="Murali S."/>
            <person name="Liu Y."/>
            <person name="Vee V."/>
            <person name="English A."/>
            <person name="Wang M."/>
            <person name="Skinner E."/>
            <person name="Han Y."/>
            <person name="Muzny D.M."/>
            <person name="Worley K.C."/>
            <person name="Gibbs R.A."/>
        </authorList>
    </citation>
    <scope>NUCLEOTIDE SEQUENCE</scope>
</reference>
<evidence type="ECO:0000259" key="11">
    <source>
        <dbReference type="Pfam" id="PF14961"/>
    </source>
</evidence>
<evidence type="ECO:0000256" key="5">
    <source>
        <dbReference type="ARBA" id="ARBA00023069"/>
    </source>
</evidence>
<dbReference type="SUPFAM" id="SSF47923">
    <property type="entry name" value="Ypt/Rab-GAP domain of gyp1p"/>
    <property type="match status" value="1"/>
</dbReference>
<dbReference type="FunCoup" id="A0A7M7N4M6">
    <property type="interactions" value="342"/>
</dbReference>
<dbReference type="InterPro" id="IPR055391">
    <property type="entry name" value="BROMI_N"/>
</dbReference>
<keyword evidence="4" id="KW-0963">Cytoplasm</keyword>
<sequence length="1293" mass="147545">MADLDTEVDLLPSIRQLISSVASSIQRSSTLATAEDMMVHLEGTDVNFHRYELVKYIKGRTEAVLGPLIEEEIERRNLDMPNRATEEVLVRDVTERVINDQACTDMKHSLKLSTRSAVDRLIQAYDDDKRQRTSQGSYAPSYRYPERTTNSFNPSSGDDDSSFDDSLNQSSFMFMNQEQFTNITESLDSSQPLQWRREALQKLLQVPPSDVLACENWGRMKKGLVAALADPDEGLSESSLRFHARMFGSNSHNVMREMYTNLIDHLSNEFKALGSKGGMAVHHGIDATQYPAQKLLRRFRLVNEFQLEIPKYWIRFPDKFLQDLTDSTLNFLVMKPSKPSEAITPMHYISLLDPKALWFKKWMHGHYSRTIILGHLKDKNTLLVNAVTQCLEFVDSRAAWLDSMNDLSDRFNMNRLDSSRRTKYTEKELEFLVFIQSLSILGRLLVYDNGRQLFPVKVHGKEVTLTELVRSLLPLITKRSFQVNMPTDTGAPSPAMLVTEMLKIVSTDRAACVECLCKDEVVTDILKPVNDWLNKDQPSSDLTMLCVAEVLSAMASWETGTKLLLYGENGSTFQHTPNAAVHIISEFCKRAMDQPVGTEFLTQPSRPVIGVFLYVCRQLYCTPEGLLILHPYGLHHSVANAWREVSREVELGDTPVMEESEVTPENMEARDAFMWEQNLLDNLLNFAGTPKGMLLLQQTGVINECVAYMYGRYTKKLQVSKMEKFGYGTMVTQVSATAPGMAALQSSGFIKALTTEMWSVLECGKDDHPSVQRPAPYPTQPMDRITHKYFLNMVNLLSAFPAVYEVLANQPLKNKESYSFREMPETIPDVIDRLILVDSEAKQHSLFNLEESNVFGLRLLSVLVSCLDTLLLLETQYRIWDRLLEAQMNNCMEKGEVMVDALSIERTHILVRSYVIGGPRERILPPRTLSEDQEEPFPWPVVTCFPVPKEYIPAVSRPSALKQDIDLSRALSNVNNTIDWLANCRETFVNVLMDKHDALNSKTLADLLEQVVNVQSELPEFQIIPTRQGVIKDSSIKNQKLSSLQEFGTRMAVRYGQQLKVLLSPGEATDDLTVLLKRSKYFLHSQQRNMESEMHCLQGDYPGHDWFLCTLFLLYGGNKDRAWSVVQKMSSLLVSAYIWMPRLHASVQLPVELAMSGIRPVFSTTCYLIELILQTELPQLYSAFRLSGYTPSQICQHWLSQCFWNYLDWPDICLYVCLCVLMGSDYQVYLCVAILRHMQPTILHHTQQQRLQIFLKENSLEGFHVGDHLAYMKNLERKFRGTVLQDMQNLSKA</sequence>
<dbReference type="GO" id="GO:0005929">
    <property type="term" value="C:cilium"/>
    <property type="evidence" value="ECO:0007669"/>
    <property type="project" value="UniProtKB-SubCell"/>
</dbReference>
<dbReference type="OMA" id="ECVTFMS"/>
<evidence type="ECO:0000259" key="12">
    <source>
        <dbReference type="Pfam" id="PF23431"/>
    </source>
</evidence>
<keyword evidence="15" id="KW-1185">Reference proteome</keyword>
<evidence type="ECO:0000256" key="3">
    <source>
        <dbReference type="ARBA" id="ARBA00022473"/>
    </source>
</evidence>
<evidence type="ECO:0000256" key="10">
    <source>
        <dbReference type="SAM" id="MobiDB-lite"/>
    </source>
</evidence>
<dbReference type="Pfam" id="PF23431">
    <property type="entry name" value="BROMI_N"/>
    <property type="match status" value="1"/>
</dbReference>
<dbReference type="InterPro" id="IPR039156">
    <property type="entry name" value="PHAF1/BROMI"/>
</dbReference>
<dbReference type="PANTHER" id="PTHR13465:SF3">
    <property type="entry name" value="PROTEIN BROAD-MINDED"/>
    <property type="match status" value="1"/>
</dbReference>
<keyword evidence="3" id="KW-0217">Developmental protein</keyword>
<evidence type="ECO:0000256" key="1">
    <source>
        <dbReference type="ARBA" id="ARBA00004138"/>
    </source>
</evidence>
<dbReference type="GO" id="GO:1905515">
    <property type="term" value="P:non-motile cilium assembly"/>
    <property type="evidence" value="ECO:0000318"/>
    <property type="project" value="GO_Central"/>
</dbReference>
<dbReference type="OrthoDB" id="1668230at2759"/>
<dbReference type="InterPro" id="IPR055392">
    <property type="entry name" value="BROMI_C"/>
</dbReference>
<comment type="function">
    <text evidence="7">Required for high-level Shh responses in the developing neural tube. Together with CDK20, controls the structure of the primary cilium by coordinating assembly of the ciliary membrane and axoneme, allowing GLI2 to be properly activated in response to Shh signaling.</text>
</comment>
<dbReference type="EnsemblMetazoa" id="XM_030975333">
    <property type="protein sequence ID" value="XP_030831193"/>
    <property type="gene ID" value="LOC582731"/>
</dbReference>
<dbReference type="Pfam" id="PF23440">
    <property type="entry name" value="BROMI_C"/>
    <property type="match status" value="1"/>
</dbReference>
<organism evidence="14 15">
    <name type="scientific">Strongylocentrotus purpuratus</name>
    <name type="common">Purple sea urchin</name>
    <dbReference type="NCBI Taxonomy" id="7668"/>
    <lineage>
        <taxon>Eukaryota</taxon>
        <taxon>Metazoa</taxon>
        <taxon>Echinodermata</taxon>
        <taxon>Eleutherozoa</taxon>
        <taxon>Echinozoa</taxon>
        <taxon>Echinoidea</taxon>
        <taxon>Euechinoidea</taxon>
        <taxon>Echinacea</taxon>
        <taxon>Camarodonta</taxon>
        <taxon>Echinidea</taxon>
        <taxon>Strongylocentrotidae</taxon>
        <taxon>Strongylocentrotus</taxon>
    </lineage>
</organism>
<dbReference type="FunFam" id="1.10.472.80:FF:000031">
    <property type="entry name" value="TBC1 domain family, member 32"/>
    <property type="match status" value="1"/>
</dbReference>
<evidence type="ECO:0000256" key="4">
    <source>
        <dbReference type="ARBA" id="ARBA00022490"/>
    </source>
</evidence>
<evidence type="ECO:0000256" key="6">
    <source>
        <dbReference type="ARBA" id="ARBA00023273"/>
    </source>
</evidence>
<evidence type="ECO:0000259" key="13">
    <source>
        <dbReference type="Pfam" id="PF23440"/>
    </source>
</evidence>
<evidence type="ECO:0000256" key="8">
    <source>
        <dbReference type="ARBA" id="ARBA00067690"/>
    </source>
</evidence>
<feature type="region of interest" description="Disordered" evidence="10">
    <location>
        <begin position="126"/>
        <end position="167"/>
    </location>
</feature>
<evidence type="ECO:0000313" key="14">
    <source>
        <dbReference type="EnsemblMetazoa" id="XP_030831193"/>
    </source>
</evidence>
<dbReference type="GO" id="GO:0005737">
    <property type="term" value="C:cytoplasm"/>
    <property type="evidence" value="ECO:0007669"/>
    <property type="project" value="UniProtKB-SubCell"/>
</dbReference>
<dbReference type="Pfam" id="PF14961">
    <property type="entry name" value="BROMI"/>
    <property type="match status" value="1"/>
</dbReference>
<dbReference type="PANTHER" id="PTHR13465">
    <property type="entry name" value="UPF0183 PROTEIN"/>
    <property type="match status" value="1"/>
</dbReference>
<dbReference type="InterPro" id="IPR035969">
    <property type="entry name" value="Rab-GAP_TBC_sf"/>
</dbReference>
<keyword evidence="5" id="KW-0969">Cilium</keyword>
<feature type="domain" description="BROMI C-terminal Rab TBC-like" evidence="13">
    <location>
        <begin position="866"/>
        <end position="1289"/>
    </location>
</feature>
<dbReference type="Proteomes" id="UP000007110">
    <property type="component" value="Unassembled WGS sequence"/>
</dbReference>
<dbReference type="KEGG" id="spu:582731"/>
<dbReference type="InterPro" id="IPR032735">
    <property type="entry name" value="BROMI_M"/>
</dbReference>
<dbReference type="RefSeq" id="XP_030831193.1">
    <property type="nucleotide sequence ID" value="XM_030975333.1"/>
</dbReference>
<comment type="subcellular location">
    <subcellularLocation>
        <location evidence="1">Cell projection</location>
        <location evidence="1">Cilium</location>
    </subcellularLocation>
    <subcellularLocation>
        <location evidence="2">Cytoplasm</location>
    </subcellularLocation>
</comment>
<reference evidence="14" key="2">
    <citation type="submission" date="2021-01" db="UniProtKB">
        <authorList>
            <consortium name="EnsemblMetazoa"/>
        </authorList>
    </citation>
    <scope>IDENTIFICATION</scope>
</reference>
<dbReference type="GeneID" id="582731"/>
<evidence type="ECO:0000256" key="7">
    <source>
        <dbReference type="ARBA" id="ARBA00054310"/>
    </source>
</evidence>